<dbReference type="SUPFAM" id="SSF56281">
    <property type="entry name" value="Metallo-hydrolase/oxidoreductase"/>
    <property type="match status" value="1"/>
</dbReference>
<accession>A0A510L789</accession>
<dbReference type="PANTHER" id="PTHR42978:SF2">
    <property type="entry name" value="102 KBASES UNSTABLE REGION: FROM 1 TO 119443"/>
    <property type="match status" value="1"/>
</dbReference>
<dbReference type="CDD" id="cd07730">
    <property type="entry name" value="metallo-hydrolase-like_MBL-fold"/>
    <property type="match status" value="1"/>
</dbReference>
<feature type="domain" description="Metallo-beta-lactamase" evidence="6">
    <location>
        <begin position="39"/>
        <end position="261"/>
    </location>
</feature>
<dbReference type="InterPro" id="IPR001279">
    <property type="entry name" value="Metallo-B-lactamas"/>
</dbReference>
<evidence type="ECO:0000256" key="4">
    <source>
        <dbReference type="ARBA" id="ARBA00022801"/>
    </source>
</evidence>
<gene>
    <name evidence="7" type="ORF">JMUB5056_0484</name>
</gene>
<dbReference type="SMART" id="SM00849">
    <property type="entry name" value="Lactamase_B"/>
    <property type="match status" value="1"/>
</dbReference>
<evidence type="ECO:0000313" key="7">
    <source>
        <dbReference type="EMBL" id="BBM58901.1"/>
    </source>
</evidence>
<dbReference type="PANTHER" id="PTHR42978">
    <property type="entry name" value="QUORUM-QUENCHING LACTONASE YTNP-RELATED-RELATED"/>
    <property type="match status" value="1"/>
</dbReference>
<evidence type="ECO:0000256" key="5">
    <source>
        <dbReference type="ARBA" id="ARBA00022833"/>
    </source>
</evidence>
<organism evidence="7 8">
    <name type="scientific">Leptotrichia hongkongensis</name>
    <dbReference type="NCBI Taxonomy" id="554406"/>
    <lineage>
        <taxon>Bacteria</taxon>
        <taxon>Fusobacteriati</taxon>
        <taxon>Fusobacteriota</taxon>
        <taxon>Fusobacteriia</taxon>
        <taxon>Fusobacteriales</taxon>
        <taxon>Leptotrichiaceae</taxon>
        <taxon>Leptotrichia</taxon>
    </lineage>
</organism>
<evidence type="ECO:0000256" key="3">
    <source>
        <dbReference type="ARBA" id="ARBA00022723"/>
    </source>
</evidence>
<dbReference type="GO" id="GO:0016787">
    <property type="term" value="F:hydrolase activity"/>
    <property type="evidence" value="ECO:0007669"/>
    <property type="project" value="UniProtKB-KW"/>
</dbReference>
<comment type="cofactor">
    <cofactor evidence="1">
        <name>Zn(2+)</name>
        <dbReference type="ChEBI" id="CHEBI:29105"/>
    </cofactor>
</comment>
<dbReference type="Proteomes" id="UP000321561">
    <property type="component" value="Chromosome"/>
</dbReference>
<evidence type="ECO:0000256" key="2">
    <source>
        <dbReference type="ARBA" id="ARBA00007749"/>
    </source>
</evidence>
<protein>
    <recommendedName>
        <fullName evidence="6">Metallo-beta-lactamase domain-containing protein</fullName>
    </recommendedName>
</protein>
<dbReference type="Pfam" id="PF00753">
    <property type="entry name" value="Lactamase_B"/>
    <property type="match status" value="1"/>
</dbReference>
<dbReference type="AlphaFoldDB" id="A0A510L789"/>
<keyword evidence="3" id="KW-0479">Metal-binding</keyword>
<dbReference type="InterPro" id="IPR051013">
    <property type="entry name" value="MBL_superfamily_lactonases"/>
</dbReference>
<name>A0A510L789_9FUSO</name>
<dbReference type="EMBL" id="AP019846">
    <property type="protein sequence ID" value="BBM58901.1"/>
    <property type="molecule type" value="Genomic_DNA"/>
</dbReference>
<sequence length="276" mass="32501">MLSTSEKMIEKVEYFACGYCTNDLKKVFKGFGKTVVDFYAGVFLIKHKRMGYILYDTGYSMDILKNKFKYFLYRFPNPITLKKEDTIDYQLRKKGISIEEIKYIIVSHLHPDHIGGLKFFPNSNLILTETCYNSFKSKKDNILIFNELLPDDFENRLTLIRKENYKENKLFLYKNSFDLFSDSSMLMVEIDGHAKGQACVYMPELKLFIGADVCWGTEYLPFTDKMKWLARKIQNNFEDYQQGSDFLKKLLKDDISVVVSHDNKEKVKRILNEKNI</sequence>
<dbReference type="KEGG" id="lhg:JMUB5056_0484"/>
<dbReference type="GO" id="GO:0046872">
    <property type="term" value="F:metal ion binding"/>
    <property type="evidence" value="ECO:0007669"/>
    <property type="project" value="UniProtKB-KW"/>
</dbReference>
<dbReference type="Gene3D" id="3.60.15.10">
    <property type="entry name" value="Ribonuclease Z/Hydroxyacylglutathione hydrolase-like"/>
    <property type="match status" value="1"/>
</dbReference>
<evidence type="ECO:0000259" key="6">
    <source>
        <dbReference type="SMART" id="SM00849"/>
    </source>
</evidence>
<proteinExistence type="inferred from homology"/>
<comment type="similarity">
    <text evidence="2">Belongs to the metallo-beta-lactamase superfamily.</text>
</comment>
<dbReference type="RefSeq" id="WP_172618759.1">
    <property type="nucleotide sequence ID" value="NZ_AP019846.1"/>
</dbReference>
<dbReference type="InterPro" id="IPR036866">
    <property type="entry name" value="RibonucZ/Hydroxyglut_hydro"/>
</dbReference>
<keyword evidence="4" id="KW-0378">Hydrolase</keyword>
<keyword evidence="5" id="KW-0862">Zinc</keyword>
<evidence type="ECO:0000313" key="8">
    <source>
        <dbReference type="Proteomes" id="UP000321561"/>
    </source>
</evidence>
<evidence type="ECO:0000256" key="1">
    <source>
        <dbReference type="ARBA" id="ARBA00001947"/>
    </source>
</evidence>
<reference evidence="7 8" key="1">
    <citation type="submission" date="2019-07" db="EMBL/GenBank/DDBJ databases">
        <title>Complete Genome Sequence of Leptotrichia hongkongensis Strain JMUB5056.</title>
        <authorList>
            <person name="Watanabe S."/>
            <person name="Cui L."/>
        </authorList>
    </citation>
    <scope>NUCLEOTIDE SEQUENCE [LARGE SCALE GENOMIC DNA]</scope>
    <source>
        <strain evidence="7 8">JMUB5056</strain>
    </source>
</reference>